<protein>
    <submittedName>
        <fullName evidence="4">Flagellar hook-basal body protein FliE</fullName>
    </submittedName>
</protein>
<keyword evidence="4" id="KW-0969">Cilium</keyword>
<dbReference type="GO" id="GO:0003774">
    <property type="term" value="F:cytoskeletal motor activity"/>
    <property type="evidence" value="ECO:0007669"/>
    <property type="project" value="InterPro"/>
</dbReference>
<dbReference type="GO" id="GO:0009425">
    <property type="term" value="C:bacterial-type flagellum basal body"/>
    <property type="evidence" value="ECO:0007669"/>
    <property type="project" value="UniProtKB-SubCell"/>
</dbReference>
<keyword evidence="3" id="KW-0975">Bacterial flagellum</keyword>
<keyword evidence="4" id="KW-0966">Cell projection</keyword>
<proteinExistence type="inferred from homology"/>
<dbReference type="GO" id="GO:0071973">
    <property type="term" value="P:bacterial-type flagellum-dependent cell motility"/>
    <property type="evidence" value="ECO:0007669"/>
    <property type="project" value="InterPro"/>
</dbReference>
<evidence type="ECO:0000313" key="5">
    <source>
        <dbReference type="Proteomes" id="UP000234530"/>
    </source>
</evidence>
<evidence type="ECO:0000256" key="1">
    <source>
        <dbReference type="ARBA" id="ARBA00004117"/>
    </source>
</evidence>
<dbReference type="Pfam" id="PF02049">
    <property type="entry name" value="FliE"/>
    <property type="match status" value="1"/>
</dbReference>
<evidence type="ECO:0000256" key="2">
    <source>
        <dbReference type="ARBA" id="ARBA00009272"/>
    </source>
</evidence>
<dbReference type="Proteomes" id="UP000234530">
    <property type="component" value="Chromosome"/>
</dbReference>
<accession>A0A2H5F2B2</accession>
<reference evidence="4 5" key="1">
    <citation type="journal article" date="2013" name="Antonie Van Leeuwenhoek">
        <title>Paracoccus zhejiangensis sp. nov., isolated from activated sludge in wastewater-treatment system.</title>
        <authorList>
            <person name="Wu Z.G."/>
            <person name="Zhang D.F."/>
            <person name="Liu Y.L."/>
            <person name="Wang F."/>
            <person name="Jiang X."/>
            <person name="Li C."/>
            <person name="Li S.P."/>
            <person name="Hong Q."/>
            <person name="Li W.J."/>
        </authorList>
    </citation>
    <scope>NUCLEOTIDE SEQUENCE [LARGE SCALE GENOMIC DNA]</scope>
    <source>
        <strain evidence="4 5">J6</strain>
    </source>
</reference>
<evidence type="ECO:0000256" key="3">
    <source>
        <dbReference type="ARBA" id="ARBA00023143"/>
    </source>
</evidence>
<dbReference type="InterPro" id="IPR001624">
    <property type="entry name" value="FliE"/>
</dbReference>
<comment type="similarity">
    <text evidence="2">Belongs to the FliE family.</text>
</comment>
<sequence length="97" mass="10063">MITAAQAGQAYSAARSAITGTAKAAPPSSGPDFAAMAQDFTRVMDRVDNAATGAMTGTAPTHQLVQSLAEAELALQTVVAIRDKVVEAYQEILRMPV</sequence>
<evidence type="ECO:0000313" key="4">
    <source>
        <dbReference type="EMBL" id="AUH65691.1"/>
    </source>
</evidence>
<dbReference type="EMBL" id="CP025430">
    <property type="protein sequence ID" value="AUH65691.1"/>
    <property type="molecule type" value="Genomic_DNA"/>
</dbReference>
<keyword evidence="5" id="KW-1185">Reference proteome</keyword>
<comment type="subcellular location">
    <subcellularLocation>
        <location evidence="1">Bacterial flagellum basal body</location>
    </subcellularLocation>
</comment>
<dbReference type="PANTHER" id="PTHR34653:SF1">
    <property type="entry name" value="FLAGELLAR HOOK-BASAL BODY COMPLEX PROTEIN FLIE"/>
    <property type="match status" value="1"/>
</dbReference>
<dbReference type="KEGG" id="pzh:CX676_17300"/>
<dbReference type="GO" id="GO:0005198">
    <property type="term" value="F:structural molecule activity"/>
    <property type="evidence" value="ECO:0007669"/>
    <property type="project" value="InterPro"/>
</dbReference>
<name>A0A2H5F2B2_9RHOB</name>
<dbReference type="PANTHER" id="PTHR34653">
    <property type="match status" value="1"/>
</dbReference>
<gene>
    <name evidence="4" type="ORF">CX676_17300</name>
</gene>
<keyword evidence="4" id="KW-0282">Flagellum</keyword>
<dbReference type="OrthoDB" id="9812413at2"/>
<dbReference type="RefSeq" id="WP_101753664.1">
    <property type="nucleotide sequence ID" value="NZ_CP025430.1"/>
</dbReference>
<organism evidence="4 5">
    <name type="scientific">Paracoccus zhejiangensis</name>
    <dbReference type="NCBI Taxonomy" id="1077935"/>
    <lineage>
        <taxon>Bacteria</taxon>
        <taxon>Pseudomonadati</taxon>
        <taxon>Pseudomonadota</taxon>
        <taxon>Alphaproteobacteria</taxon>
        <taxon>Rhodobacterales</taxon>
        <taxon>Paracoccaceae</taxon>
        <taxon>Paracoccus</taxon>
    </lineage>
</organism>
<dbReference type="AlphaFoldDB" id="A0A2H5F2B2"/>